<gene>
    <name evidence="1" type="ORF">DPEC_G00320910</name>
</gene>
<evidence type="ECO:0000313" key="1">
    <source>
        <dbReference type="EMBL" id="KAJ7988178.1"/>
    </source>
</evidence>
<dbReference type="Proteomes" id="UP001157502">
    <property type="component" value="Chromosome 31"/>
</dbReference>
<feature type="non-terminal residue" evidence="1">
    <location>
        <position position="1"/>
    </location>
</feature>
<organism evidence="1 2">
    <name type="scientific">Dallia pectoralis</name>
    <name type="common">Alaska blackfish</name>
    <dbReference type="NCBI Taxonomy" id="75939"/>
    <lineage>
        <taxon>Eukaryota</taxon>
        <taxon>Metazoa</taxon>
        <taxon>Chordata</taxon>
        <taxon>Craniata</taxon>
        <taxon>Vertebrata</taxon>
        <taxon>Euteleostomi</taxon>
        <taxon>Actinopterygii</taxon>
        <taxon>Neopterygii</taxon>
        <taxon>Teleostei</taxon>
        <taxon>Protacanthopterygii</taxon>
        <taxon>Esociformes</taxon>
        <taxon>Umbridae</taxon>
        <taxon>Dallia</taxon>
    </lineage>
</organism>
<name>A0ACC2F9S5_DALPE</name>
<evidence type="ECO:0000313" key="2">
    <source>
        <dbReference type="Proteomes" id="UP001157502"/>
    </source>
</evidence>
<dbReference type="EMBL" id="CM055758">
    <property type="protein sequence ID" value="KAJ7988178.1"/>
    <property type="molecule type" value="Genomic_DNA"/>
</dbReference>
<reference evidence="1" key="1">
    <citation type="submission" date="2021-05" db="EMBL/GenBank/DDBJ databases">
        <authorList>
            <person name="Pan Q."/>
            <person name="Jouanno E."/>
            <person name="Zahm M."/>
            <person name="Klopp C."/>
            <person name="Cabau C."/>
            <person name="Louis A."/>
            <person name="Berthelot C."/>
            <person name="Parey E."/>
            <person name="Roest Crollius H."/>
            <person name="Montfort J."/>
            <person name="Robinson-Rechavi M."/>
            <person name="Bouchez O."/>
            <person name="Lampietro C."/>
            <person name="Lopez Roques C."/>
            <person name="Donnadieu C."/>
            <person name="Postlethwait J."/>
            <person name="Bobe J."/>
            <person name="Dillon D."/>
            <person name="Chandos A."/>
            <person name="von Hippel F."/>
            <person name="Guiguen Y."/>
        </authorList>
    </citation>
    <scope>NUCLEOTIDE SEQUENCE</scope>
    <source>
        <strain evidence="1">YG-Jan2019</strain>
    </source>
</reference>
<proteinExistence type="predicted"/>
<accession>A0ACC2F9S5</accession>
<comment type="caution">
    <text evidence="1">The sequence shown here is derived from an EMBL/GenBank/DDBJ whole genome shotgun (WGS) entry which is preliminary data.</text>
</comment>
<protein>
    <submittedName>
        <fullName evidence="1">Uncharacterized protein</fullName>
    </submittedName>
</protein>
<sequence>FPANHKNTDTFSCLIGGVGGTSGLWLLLLVTLTTKSEKNIYKQAGASGQAGEGYITMSPSKARTTWLLGFMSISFMCFISWKHSIIDVKSAFLLIGRGLLFLGLSSLMVSFLYPRLRSVLCKTTQPPPEYAEDEEAKRRQQQAREELQEKHSEKAFSYLESVLRPRQETTRKKKEEQFYRMTGQTWKLTDGEKLGQGELLGERAQDDRTGTPSQEAVRRRKLPESATRVHPKQEAPPNKRVVVLPEEPAEDAKGVVRVVLRCPSGRTVLRRFLKSDSSSVLLDWMLKIGYHPTFYTLCTSYPRQPLVTGNDRSMEDAGILTHTVLNVEEKDPSNT</sequence>
<keyword evidence="2" id="KW-1185">Reference proteome</keyword>